<keyword evidence="2" id="KW-1185">Reference proteome</keyword>
<dbReference type="Proteomes" id="UP000265520">
    <property type="component" value="Unassembled WGS sequence"/>
</dbReference>
<evidence type="ECO:0000313" key="2">
    <source>
        <dbReference type="Proteomes" id="UP000265520"/>
    </source>
</evidence>
<dbReference type="EMBL" id="LXQA011202648">
    <property type="protein sequence ID" value="MCI88791.1"/>
    <property type="molecule type" value="Genomic_DNA"/>
</dbReference>
<evidence type="ECO:0000313" key="1">
    <source>
        <dbReference type="EMBL" id="MCI88791.1"/>
    </source>
</evidence>
<feature type="non-terminal residue" evidence="1">
    <location>
        <position position="1"/>
    </location>
</feature>
<reference evidence="1 2" key="1">
    <citation type="journal article" date="2018" name="Front. Plant Sci.">
        <title>Red Clover (Trifolium pratense) and Zigzag Clover (T. medium) - A Picture of Genomic Similarities and Differences.</title>
        <authorList>
            <person name="Dluhosova J."/>
            <person name="Istvanek J."/>
            <person name="Nedelnik J."/>
            <person name="Repkova J."/>
        </authorList>
    </citation>
    <scope>NUCLEOTIDE SEQUENCE [LARGE SCALE GENOMIC DNA]</scope>
    <source>
        <strain evidence="2">cv. 10/8</strain>
        <tissue evidence="1">Leaf</tissue>
    </source>
</reference>
<protein>
    <submittedName>
        <fullName evidence="1">Uncharacterized protein</fullName>
    </submittedName>
</protein>
<sequence>DGNCRKPKISGLSERKRQTLCLLAGRVAGGASPDLEGG</sequence>
<organism evidence="1 2">
    <name type="scientific">Trifolium medium</name>
    <dbReference type="NCBI Taxonomy" id="97028"/>
    <lineage>
        <taxon>Eukaryota</taxon>
        <taxon>Viridiplantae</taxon>
        <taxon>Streptophyta</taxon>
        <taxon>Embryophyta</taxon>
        <taxon>Tracheophyta</taxon>
        <taxon>Spermatophyta</taxon>
        <taxon>Magnoliopsida</taxon>
        <taxon>eudicotyledons</taxon>
        <taxon>Gunneridae</taxon>
        <taxon>Pentapetalae</taxon>
        <taxon>rosids</taxon>
        <taxon>fabids</taxon>
        <taxon>Fabales</taxon>
        <taxon>Fabaceae</taxon>
        <taxon>Papilionoideae</taxon>
        <taxon>50 kb inversion clade</taxon>
        <taxon>NPAAA clade</taxon>
        <taxon>Hologalegina</taxon>
        <taxon>IRL clade</taxon>
        <taxon>Trifolieae</taxon>
        <taxon>Trifolium</taxon>
    </lineage>
</organism>
<dbReference type="AlphaFoldDB" id="A0A392VP81"/>
<accession>A0A392VP81</accession>
<proteinExistence type="predicted"/>
<name>A0A392VP81_9FABA</name>
<comment type="caution">
    <text evidence="1">The sequence shown here is derived from an EMBL/GenBank/DDBJ whole genome shotgun (WGS) entry which is preliminary data.</text>
</comment>